<dbReference type="PANTHER" id="PTHR35807">
    <property type="entry name" value="TRANSCRIPTIONAL REGULATOR REDD-RELATED"/>
    <property type="match status" value="1"/>
</dbReference>
<dbReference type="GO" id="GO:0006355">
    <property type="term" value="P:regulation of DNA-templated transcription"/>
    <property type="evidence" value="ECO:0007669"/>
    <property type="project" value="InterPro"/>
</dbReference>
<feature type="DNA-binding region" description="OmpR/PhoB-type" evidence="6">
    <location>
        <begin position="1"/>
        <end position="100"/>
    </location>
</feature>
<evidence type="ECO:0000259" key="7">
    <source>
        <dbReference type="PROSITE" id="PS51755"/>
    </source>
</evidence>
<evidence type="ECO:0000256" key="2">
    <source>
        <dbReference type="ARBA" id="ARBA00023015"/>
    </source>
</evidence>
<keyword evidence="9" id="KW-1185">Reference proteome</keyword>
<protein>
    <submittedName>
        <fullName evidence="8">Tetratricopeptide repeat protein</fullName>
    </submittedName>
</protein>
<dbReference type="GO" id="GO:0043531">
    <property type="term" value="F:ADP binding"/>
    <property type="evidence" value="ECO:0007669"/>
    <property type="project" value="InterPro"/>
</dbReference>
<keyword evidence="4" id="KW-0804">Transcription</keyword>
<dbReference type="PRINTS" id="PR00364">
    <property type="entry name" value="DISEASERSIST"/>
</dbReference>
<evidence type="ECO:0000256" key="4">
    <source>
        <dbReference type="ARBA" id="ARBA00023163"/>
    </source>
</evidence>
<dbReference type="AlphaFoldDB" id="A0A5S4G4S6"/>
<evidence type="ECO:0000313" key="8">
    <source>
        <dbReference type="EMBL" id="TMR28017.1"/>
    </source>
</evidence>
<evidence type="ECO:0000256" key="3">
    <source>
        <dbReference type="ARBA" id="ARBA00023125"/>
    </source>
</evidence>
<dbReference type="SUPFAM" id="SSF46894">
    <property type="entry name" value="C-terminal effector domain of the bipartite response regulators"/>
    <property type="match status" value="1"/>
</dbReference>
<dbReference type="Pfam" id="PF00486">
    <property type="entry name" value="Trans_reg_C"/>
    <property type="match status" value="1"/>
</dbReference>
<organism evidence="8 9">
    <name type="scientific">Nonomuraea zeae</name>
    <dbReference type="NCBI Taxonomy" id="1642303"/>
    <lineage>
        <taxon>Bacteria</taxon>
        <taxon>Bacillati</taxon>
        <taxon>Actinomycetota</taxon>
        <taxon>Actinomycetes</taxon>
        <taxon>Streptosporangiales</taxon>
        <taxon>Streptosporangiaceae</taxon>
        <taxon>Nonomuraea</taxon>
    </lineage>
</organism>
<feature type="repeat" description="TPR" evidence="5">
    <location>
        <begin position="821"/>
        <end position="854"/>
    </location>
</feature>
<dbReference type="Proteomes" id="UP000306628">
    <property type="component" value="Unassembled WGS sequence"/>
</dbReference>
<evidence type="ECO:0000256" key="1">
    <source>
        <dbReference type="ARBA" id="ARBA00005820"/>
    </source>
</evidence>
<dbReference type="Gene3D" id="1.25.40.10">
    <property type="entry name" value="Tetratricopeptide repeat domain"/>
    <property type="match status" value="2"/>
</dbReference>
<accession>A0A5S4G4S6</accession>
<comment type="similarity">
    <text evidence="1">Belongs to the AfsR/DnrI/RedD regulatory family.</text>
</comment>
<evidence type="ECO:0000256" key="6">
    <source>
        <dbReference type="PROSITE-ProRule" id="PRU01091"/>
    </source>
</evidence>
<dbReference type="Pfam" id="PF13424">
    <property type="entry name" value="TPR_12"/>
    <property type="match status" value="1"/>
</dbReference>
<keyword evidence="2" id="KW-0805">Transcription regulation</keyword>
<dbReference type="PANTHER" id="PTHR35807:SF1">
    <property type="entry name" value="TRANSCRIPTIONAL REGULATOR REDD"/>
    <property type="match status" value="1"/>
</dbReference>
<dbReference type="InterPro" id="IPR016032">
    <property type="entry name" value="Sig_transdc_resp-reg_C-effctor"/>
</dbReference>
<dbReference type="InterPro" id="IPR027417">
    <property type="entry name" value="P-loop_NTPase"/>
</dbReference>
<dbReference type="InterPro" id="IPR005158">
    <property type="entry name" value="BTAD"/>
</dbReference>
<dbReference type="InterPro" id="IPR001867">
    <property type="entry name" value="OmpR/PhoB-type_DNA-bd"/>
</dbReference>
<dbReference type="SUPFAM" id="SSF48452">
    <property type="entry name" value="TPR-like"/>
    <property type="match status" value="2"/>
</dbReference>
<dbReference type="PROSITE" id="PS51755">
    <property type="entry name" value="OMPR_PHOB"/>
    <property type="match status" value="1"/>
</dbReference>
<gene>
    <name evidence="8" type="ORF">ETD85_37290</name>
</gene>
<name>A0A5S4G4S6_9ACTN</name>
<dbReference type="CDD" id="cd15831">
    <property type="entry name" value="BTAD"/>
    <property type="match status" value="1"/>
</dbReference>
<dbReference type="GO" id="GO:0000160">
    <property type="term" value="P:phosphorelay signal transduction system"/>
    <property type="evidence" value="ECO:0007669"/>
    <property type="project" value="InterPro"/>
</dbReference>
<dbReference type="InterPro" id="IPR051677">
    <property type="entry name" value="AfsR-DnrI-RedD_regulator"/>
</dbReference>
<dbReference type="Pfam" id="PF00931">
    <property type="entry name" value="NB-ARC"/>
    <property type="match status" value="1"/>
</dbReference>
<dbReference type="SMART" id="SM01043">
    <property type="entry name" value="BTAD"/>
    <property type="match status" value="1"/>
</dbReference>
<dbReference type="InterPro" id="IPR019734">
    <property type="entry name" value="TPR_rpt"/>
</dbReference>
<proteinExistence type="inferred from homology"/>
<evidence type="ECO:0000313" key="9">
    <source>
        <dbReference type="Proteomes" id="UP000306628"/>
    </source>
</evidence>
<dbReference type="PROSITE" id="PS50005">
    <property type="entry name" value="TPR"/>
    <property type="match status" value="1"/>
</dbReference>
<dbReference type="InterPro" id="IPR036388">
    <property type="entry name" value="WH-like_DNA-bd_sf"/>
</dbReference>
<feature type="domain" description="OmpR/PhoB-type" evidence="7">
    <location>
        <begin position="1"/>
        <end position="100"/>
    </location>
</feature>
<dbReference type="InterPro" id="IPR011990">
    <property type="entry name" value="TPR-like_helical_dom_sf"/>
</dbReference>
<dbReference type="Gene3D" id="1.10.10.10">
    <property type="entry name" value="Winged helix-like DNA-binding domain superfamily/Winged helix DNA-binding domain"/>
    <property type="match status" value="1"/>
</dbReference>
<dbReference type="Pfam" id="PF03704">
    <property type="entry name" value="BTAD"/>
    <property type="match status" value="1"/>
</dbReference>
<dbReference type="SUPFAM" id="SSF52540">
    <property type="entry name" value="P-loop containing nucleoside triphosphate hydrolases"/>
    <property type="match status" value="1"/>
</dbReference>
<dbReference type="OrthoDB" id="581105at2"/>
<comment type="caution">
    <text evidence="8">The sequence shown here is derived from an EMBL/GenBank/DDBJ whole genome shotgun (WGS) entry which is preliminary data.</text>
</comment>
<dbReference type="EMBL" id="VCKX01000153">
    <property type="protein sequence ID" value="TMR28017.1"/>
    <property type="molecule type" value="Genomic_DNA"/>
</dbReference>
<dbReference type="SMART" id="SM00028">
    <property type="entry name" value="TPR"/>
    <property type="match status" value="5"/>
</dbReference>
<dbReference type="GO" id="GO:0003677">
    <property type="term" value="F:DNA binding"/>
    <property type="evidence" value="ECO:0007669"/>
    <property type="project" value="UniProtKB-UniRule"/>
</dbReference>
<reference evidence="8 9" key="1">
    <citation type="submission" date="2019-05" db="EMBL/GenBank/DDBJ databases">
        <title>Draft genome sequence of Nonomuraea zeae DSM 100528.</title>
        <authorList>
            <person name="Saricaoglu S."/>
            <person name="Isik K."/>
        </authorList>
    </citation>
    <scope>NUCLEOTIDE SEQUENCE [LARGE SCALE GENOMIC DNA]</scope>
    <source>
        <strain evidence="8 9">DSM 100528</strain>
    </source>
</reference>
<keyword evidence="3 6" id="KW-0238">DNA-binding</keyword>
<keyword evidence="5" id="KW-0802">TPR repeat</keyword>
<evidence type="ECO:0000256" key="5">
    <source>
        <dbReference type="PROSITE-ProRule" id="PRU00339"/>
    </source>
</evidence>
<dbReference type="InterPro" id="IPR002182">
    <property type="entry name" value="NB-ARC"/>
</dbReference>
<sequence>MPVVDDLMAGVVRCSILGPLQVEAEGRPVDPGPVRARAVLVALSLADGHGVTADRLIAELWGDAPPPSARGQIQVLVSQLRKVLGNAAIETVAGGYRLDPRAVHLDADEAERLIAQGRQGHESAPYRRALALWRGPVLDGLDHPQAHRLEELRLTAAEEWAELERDRGGLEQVVAVLTPMLAAQPHHERLRARLATALDRLGRRAEALRLLREGRALLDDLFGLEPGAELRQAERRIGGEASPPVPAQLPQAIATFTGRQAEVERLAGLLAAAPRRSAAVFGPAGVGKSALAIQVAHRVARHFPDGQLYVNLRGATPHAEPAPAVQVLGRFLRALGVPASEIPQEVDEATAAFRSLTRGRRVLVVLDNAADAAQVRALLPGSASCGVLVTSRRRLGSLDTASNRALAALPQDEAYALVARLVGDDRMAREPEPAADVVRLCGRLPLALAIVAARLSTRPDRPIRFMAERLAVEQRRLTELSVDDQAVRASFMVSYQDLGEPAAARLFRLLGLLDVPDVSVPVAAALAGLPEARAATLLDQLADNQLAECPAPGRFRVHDLLRLFARELAESEDGERDRAAAVRRALHHYLATARHAAMAVEPLLAWRLDFVPDDLAYPGTPLRSPAAVQSWLDAEIENVIAAARQALEGDDPAIAAYLAACLNTPLEYRARWREHLTLGHLMLRAADRIGDARMAGIGHNDLGWALHALGRATDALGSFDRALAAWERFASAGSGAETGLALALNGRGAALRSLGRHEESLLALEAARMLWQRLGHARHEAACLTGIGLTLQRLGRHGPAIVAHEKAMVLAGESDAKVTEVMALGNLGEAHRLAGQAEEAAVRFREALELDLRRGLEGTYWEAEHSWGLGLATGDRTHLNRAAAVLHDLGLLTYEELRAIERDEHPATPDVIAQQL</sequence>
<dbReference type="SMART" id="SM00862">
    <property type="entry name" value="Trans_reg_C"/>
    <property type="match status" value="1"/>
</dbReference>